<evidence type="ECO:0000313" key="3">
    <source>
        <dbReference type="Proteomes" id="UP000299102"/>
    </source>
</evidence>
<keyword evidence="3" id="KW-1185">Reference proteome</keyword>
<dbReference type="EMBL" id="BGZK01000047">
    <property type="protein sequence ID" value="GBP11561.1"/>
    <property type="molecule type" value="Genomic_DNA"/>
</dbReference>
<sequence length="230" mass="24886">MALTWRDKSVTRRLPLRHDGDDENCTSGGSAEAARAARARKENSYATRKLLICDKVQFLICTEIRVPRPHLSSGINKNLNSNRHTSFLYSLEKVKGFYSRSSESGPWAVALLDVQEVERGHGRTRHSGAPVWGKHLENRSGRVHCDIGGGWWCAGGRGAGAGAPLKAESDDADSRCSYSSATPPPENEEARPQVVAARGDSIIAVANPALQPLAHAHAAPLARPARNHSN</sequence>
<reference evidence="2 3" key="1">
    <citation type="journal article" date="2019" name="Commun. Biol.">
        <title>The bagworm genome reveals a unique fibroin gene that provides high tensile strength.</title>
        <authorList>
            <person name="Kono N."/>
            <person name="Nakamura H."/>
            <person name="Ohtoshi R."/>
            <person name="Tomita M."/>
            <person name="Numata K."/>
            <person name="Arakawa K."/>
        </authorList>
    </citation>
    <scope>NUCLEOTIDE SEQUENCE [LARGE SCALE GENOMIC DNA]</scope>
</reference>
<protein>
    <submittedName>
        <fullName evidence="2">Uncharacterized protein</fullName>
    </submittedName>
</protein>
<proteinExistence type="predicted"/>
<organism evidence="2 3">
    <name type="scientific">Eumeta variegata</name>
    <name type="common">Bagworm moth</name>
    <name type="synonym">Eumeta japonica</name>
    <dbReference type="NCBI Taxonomy" id="151549"/>
    <lineage>
        <taxon>Eukaryota</taxon>
        <taxon>Metazoa</taxon>
        <taxon>Ecdysozoa</taxon>
        <taxon>Arthropoda</taxon>
        <taxon>Hexapoda</taxon>
        <taxon>Insecta</taxon>
        <taxon>Pterygota</taxon>
        <taxon>Neoptera</taxon>
        <taxon>Endopterygota</taxon>
        <taxon>Lepidoptera</taxon>
        <taxon>Glossata</taxon>
        <taxon>Ditrysia</taxon>
        <taxon>Tineoidea</taxon>
        <taxon>Psychidae</taxon>
        <taxon>Oiketicinae</taxon>
        <taxon>Eumeta</taxon>
    </lineage>
</organism>
<dbReference type="Proteomes" id="UP000299102">
    <property type="component" value="Unassembled WGS sequence"/>
</dbReference>
<gene>
    <name evidence="2" type="ORF">EVAR_77709_1</name>
</gene>
<accession>A0A4C1TE36</accession>
<comment type="caution">
    <text evidence="2">The sequence shown here is derived from an EMBL/GenBank/DDBJ whole genome shotgun (WGS) entry which is preliminary data.</text>
</comment>
<feature type="region of interest" description="Disordered" evidence="1">
    <location>
        <begin position="162"/>
        <end position="194"/>
    </location>
</feature>
<evidence type="ECO:0000256" key="1">
    <source>
        <dbReference type="SAM" id="MobiDB-lite"/>
    </source>
</evidence>
<dbReference type="AlphaFoldDB" id="A0A4C1TE36"/>
<evidence type="ECO:0000313" key="2">
    <source>
        <dbReference type="EMBL" id="GBP11561.1"/>
    </source>
</evidence>
<name>A0A4C1TE36_EUMVA</name>
<dbReference type="OrthoDB" id="10028556at2759"/>